<dbReference type="Gene3D" id="1.10.10.60">
    <property type="entry name" value="Homeodomain-like"/>
    <property type="match status" value="3"/>
</dbReference>
<dbReference type="GO" id="GO:0000978">
    <property type="term" value="F:RNA polymerase II cis-regulatory region sequence-specific DNA binding"/>
    <property type="evidence" value="ECO:0007669"/>
    <property type="project" value="TreeGrafter"/>
</dbReference>
<dbReference type="InterPro" id="IPR001356">
    <property type="entry name" value="HD"/>
</dbReference>
<feature type="compositionally biased region" description="Basic and acidic residues" evidence="12">
    <location>
        <begin position="1034"/>
        <end position="1048"/>
    </location>
</feature>
<feature type="region of interest" description="Disordered" evidence="12">
    <location>
        <begin position="794"/>
        <end position="837"/>
    </location>
</feature>
<dbReference type="PROSITE" id="PS50071">
    <property type="entry name" value="HOMEOBOX_2"/>
    <property type="match status" value="3"/>
</dbReference>
<evidence type="ECO:0000259" key="13">
    <source>
        <dbReference type="PROSITE" id="PS50071"/>
    </source>
</evidence>
<feature type="domain" description="Homeobox" evidence="13">
    <location>
        <begin position="895"/>
        <end position="955"/>
    </location>
</feature>
<evidence type="ECO:0000256" key="3">
    <source>
        <dbReference type="ARBA" id="ARBA00022737"/>
    </source>
</evidence>
<evidence type="ECO:0000256" key="5">
    <source>
        <dbReference type="ARBA" id="ARBA00022833"/>
    </source>
</evidence>
<dbReference type="CDD" id="cd00086">
    <property type="entry name" value="homeodomain"/>
    <property type="match status" value="3"/>
</dbReference>
<dbReference type="PROSITE" id="PS00028">
    <property type="entry name" value="ZINC_FINGER_C2H2_1"/>
    <property type="match status" value="1"/>
</dbReference>
<keyword evidence="8 10" id="KW-0539">Nucleus</keyword>
<name>A0A914YPW9_9BILA</name>
<dbReference type="PROSITE" id="PS00027">
    <property type="entry name" value="HOMEOBOX_1"/>
    <property type="match status" value="1"/>
</dbReference>
<dbReference type="Pfam" id="PF00046">
    <property type="entry name" value="Homeodomain"/>
    <property type="match status" value="3"/>
</dbReference>
<organism evidence="15 16">
    <name type="scientific">Panagrolaimus superbus</name>
    <dbReference type="NCBI Taxonomy" id="310955"/>
    <lineage>
        <taxon>Eukaryota</taxon>
        <taxon>Metazoa</taxon>
        <taxon>Ecdysozoa</taxon>
        <taxon>Nematoda</taxon>
        <taxon>Chromadorea</taxon>
        <taxon>Rhabditida</taxon>
        <taxon>Tylenchina</taxon>
        <taxon>Panagrolaimomorpha</taxon>
        <taxon>Panagrolaimoidea</taxon>
        <taxon>Panagrolaimidae</taxon>
        <taxon>Panagrolaimus</taxon>
    </lineage>
</organism>
<feature type="compositionally biased region" description="Polar residues" evidence="12">
    <location>
        <begin position="822"/>
        <end position="832"/>
    </location>
</feature>
<keyword evidence="15" id="KW-1185">Reference proteome</keyword>
<dbReference type="PANTHER" id="PTHR45891:SF3">
    <property type="entry name" value="ZINC FINGER PROTEIN 2"/>
    <property type="match status" value="1"/>
</dbReference>
<evidence type="ECO:0000256" key="12">
    <source>
        <dbReference type="SAM" id="MobiDB-lite"/>
    </source>
</evidence>
<dbReference type="AlphaFoldDB" id="A0A914YPW9"/>
<evidence type="ECO:0000256" key="10">
    <source>
        <dbReference type="PROSITE-ProRule" id="PRU00108"/>
    </source>
</evidence>
<feature type="compositionally biased region" description="Low complexity" evidence="12">
    <location>
        <begin position="794"/>
        <end position="821"/>
    </location>
</feature>
<dbReference type="GO" id="GO:0005634">
    <property type="term" value="C:nucleus"/>
    <property type="evidence" value="ECO:0007669"/>
    <property type="project" value="UniProtKB-SubCell"/>
</dbReference>
<protein>
    <submittedName>
        <fullName evidence="16">Uncharacterized protein</fullName>
    </submittedName>
</protein>
<evidence type="ECO:0000256" key="11">
    <source>
        <dbReference type="RuleBase" id="RU000682"/>
    </source>
</evidence>
<evidence type="ECO:0000259" key="14">
    <source>
        <dbReference type="PROSITE" id="PS50157"/>
    </source>
</evidence>
<dbReference type="GO" id="GO:0000981">
    <property type="term" value="F:DNA-binding transcription factor activity, RNA polymerase II-specific"/>
    <property type="evidence" value="ECO:0007669"/>
    <property type="project" value="InterPro"/>
</dbReference>
<dbReference type="GO" id="GO:0008270">
    <property type="term" value="F:zinc ion binding"/>
    <property type="evidence" value="ECO:0007669"/>
    <property type="project" value="UniProtKB-KW"/>
</dbReference>
<feature type="domain" description="Homeobox" evidence="13">
    <location>
        <begin position="331"/>
        <end position="391"/>
    </location>
</feature>
<keyword evidence="7 10" id="KW-0371">Homeobox</keyword>
<dbReference type="InterPro" id="IPR036236">
    <property type="entry name" value="Znf_C2H2_sf"/>
</dbReference>
<dbReference type="FunFam" id="1.10.10.60:FF:000064">
    <property type="entry name" value="Zinc finger homeobox protein 4"/>
    <property type="match status" value="1"/>
</dbReference>
<feature type="compositionally biased region" description="Low complexity" evidence="12">
    <location>
        <begin position="1"/>
        <end position="19"/>
    </location>
</feature>
<evidence type="ECO:0000256" key="1">
    <source>
        <dbReference type="ARBA" id="ARBA00004123"/>
    </source>
</evidence>
<dbReference type="Proteomes" id="UP000887577">
    <property type="component" value="Unplaced"/>
</dbReference>
<feature type="region of interest" description="Disordered" evidence="12">
    <location>
        <begin position="1004"/>
        <end position="1065"/>
    </location>
</feature>
<keyword evidence="4 9" id="KW-0863">Zinc-finger</keyword>
<dbReference type="SMART" id="SM00355">
    <property type="entry name" value="ZnF_C2H2"/>
    <property type="match status" value="5"/>
</dbReference>
<feature type="region of interest" description="Disordered" evidence="12">
    <location>
        <begin position="872"/>
        <end position="895"/>
    </location>
</feature>
<dbReference type="SUPFAM" id="SSF57667">
    <property type="entry name" value="beta-beta-alpha zinc fingers"/>
    <property type="match status" value="1"/>
</dbReference>
<feature type="compositionally biased region" description="Low complexity" evidence="12">
    <location>
        <begin position="540"/>
        <end position="554"/>
    </location>
</feature>
<feature type="compositionally biased region" description="Polar residues" evidence="12">
    <location>
        <begin position="697"/>
        <end position="712"/>
    </location>
</feature>
<evidence type="ECO:0000256" key="7">
    <source>
        <dbReference type="ARBA" id="ARBA00023155"/>
    </source>
</evidence>
<reference evidence="16" key="1">
    <citation type="submission" date="2022-11" db="UniProtKB">
        <authorList>
            <consortium name="WormBaseParasite"/>
        </authorList>
    </citation>
    <scope>IDENTIFICATION</scope>
</reference>
<feature type="domain" description="C2H2-type" evidence="14">
    <location>
        <begin position="1149"/>
        <end position="1170"/>
    </location>
</feature>
<keyword evidence="2" id="KW-0479">Metal-binding</keyword>
<evidence type="ECO:0000256" key="4">
    <source>
        <dbReference type="ARBA" id="ARBA00022771"/>
    </source>
</evidence>
<feature type="compositionally biased region" description="Polar residues" evidence="12">
    <location>
        <begin position="431"/>
        <end position="444"/>
    </location>
</feature>
<dbReference type="PANTHER" id="PTHR45891">
    <property type="entry name" value="ZINC FINGER HOMEOBOX PROTEIN"/>
    <property type="match status" value="1"/>
</dbReference>
<dbReference type="Pfam" id="PF00096">
    <property type="entry name" value="zf-C2H2"/>
    <property type="match status" value="1"/>
</dbReference>
<dbReference type="PROSITE" id="PS50157">
    <property type="entry name" value="ZINC_FINGER_C2H2_2"/>
    <property type="match status" value="1"/>
</dbReference>
<comment type="subcellular location">
    <subcellularLocation>
        <location evidence="1 10 11">Nucleus</location>
    </subcellularLocation>
</comment>
<feature type="domain" description="Homeobox" evidence="13">
    <location>
        <begin position="567"/>
        <end position="627"/>
    </location>
</feature>
<dbReference type="InterPro" id="IPR009057">
    <property type="entry name" value="Homeodomain-like_sf"/>
</dbReference>
<feature type="DNA-binding region" description="Homeobox" evidence="10">
    <location>
        <begin position="897"/>
        <end position="956"/>
    </location>
</feature>
<proteinExistence type="predicted"/>
<evidence type="ECO:0000313" key="15">
    <source>
        <dbReference type="Proteomes" id="UP000887577"/>
    </source>
</evidence>
<feature type="region of interest" description="Disordered" evidence="12">
    <location>
        <begin position="540"/>
        <end position="571"/>
    </location>
</feature>
<dbReference type="InterPro" id="IPR013087">
    <property type="entry name" value="Znf_C2H2_type"/>
</dbReference>
<feature type="compositionally biased region" description="Gly residues" evidence="12">
    <location>
        <begin position="555"/>
        <end position="568"/>
    </location>
</feature>
<feature type="compositionally biased region" description="Low complexity" evidence="12">
    <location>
        <begin position="83"/>
        <end position="101"/>
    </location>
</feature>
<accession>A0A914YPW9</accession>
<dbReference type="WBParaSite" id="PSU_v2.g19411.t1">
    <property type="protein sequence ID" value="PSU_v2.g19411.t1"/>
    <property type="gene ID" value="PSU_v2.g19411"/>
</dbReference>
<evidence type="ECO:0000256" key="6">
    <source>
        <dbReference type="ARBA" id="ARBA00023125"/>
    </source>
</evidence>
<dbReference type="InterPro" id="IPR017970">
    <property type="entry name" value="Homeobox_CS"/>
</dbReference>
<keyword evidence="5" id="KW-0862">Zinc</keyword>
<keyword evidence="6 10" id="KW-0238">DNA-binding</keyword>
<feature type="region of interest" description="Disordered" evidence="12">
    <location>
        <begin position="690"/>
        <end position="735"/>
    </location>
</feature>
<feature type="region of interest" description="Disordered" evidence="12">
    <location>
        <begin position="1"/>
        <end position="30"/>
    </location>
</feature>
<feature type="compositionally biased region" description="Polar residues" evidence="12">
    <location>
        <begin position="1007"/>
        <end position="1016"/>
    </location>
</feature>
<dbReference type="InterPro" id="IPR051968">
    <property type="entry name" value="ZnFinger_Homeobox_TR"/>
</dbReference>
<dbReference type="FunFam" id="1.10.10.60:FF:000080">
    <property type="entry name" value="Zinc finger homeobox protein 2"/>
    <property type="match status" value="1"/>
</dbReference>
<evidence type="ECO:0000313" key="16">
    <source>
        <dbReference type="WBParaSite" id="PSU_v2.g19411.t1"/>
    </source>
</evidence>
<feature type="compositionally biased region" description="Low complexity" evidence="12">
    <location>
        <begin position="872"/>
        <end position="886"/>
    </location>
</feature>
<keyword evidence="3" id="KW-0677">Repeat</keyword>
<evidence type="ECO:0000256" key="9">
    <source>
        <dbReference type="PROSITE-ProRule" id="PRU00042"/>
    </source>
</evidence>
<feature type="region of interest" description="Disordered" evidence="12">
    <location>
        <begin position="419"/>
        <end position="444"/>
    </location>
</feature>
<feature type="DNA-binding region" description="Homeobox" evidence="10">
    <location>
        <begin position="333"/>
        <end position="392"/>
    </location>
</feature>
<feature type="DNA-binding region" description="Homeobox" evidence="10">
    <location>
        <begin position="569"/>
        <end position="628"/>
    </location>
</feature>
<feature type="region of interest" description="Disordered" evidence="12">
    <location>
        <begin position="238"/>
        <end position="267"/>
    </location>
</feature>
<evidence type="ECO:0000256" key="8">
    <source>
        <dbReference type="ARBA" id="ARBA00023242"/>
    </source>
</evidence>
<dbReference type="Gene3D" id="3.30.160.60">
    <property type="entry name" value="Classic Zinc Finger"/>
    <property type="match status" value="1"/>
</dbReference>
<evidence type="ECO:0000256" key="2">
    <source>
        <dbReference type="ARBA" id="ARBA00022723"/>
    </source>
</evidence>
<feature type="compositionally biased region" description="Polar residues" evidence="12">
    <location>
        <begin position="1049"/>
        <end position="1065"/>
    </location>
</feature>
<sequence>MDVASTTASTATPSAPSSSSRKRKLDDDVGNPFAAFQNMMNMSQLFGQFSNENLENGSMDFNNALAALNSGDLQSFLTEHLTQQQQQQHQSLSAHSSQASSPCASPINETSEEPKTGKSLRHSLDADGLELIEQFFANVSSLKRNIDRIPDSEISELCKVDCPNCDTVFPSIWILKKHAKDLHAVGLPLEAVQQFSEKLKQALDNLEEENQIPDIKKQKIEEITNNLKAGKLNAALASGNNSKSTKKTSLSKNEESSSTSPSMDSSNIPNLAMMSMLAGSNFPMLMNPFLSMMNSDMLAAASQANGTNNNNNSMTTVSSPGCGGDFSALTGQQRRARTKITDDQLKVLKQYFDISNSPTEQQVKEMALKTGLLEKVIKHWFRNTLFKERQRDKDSPYNFNVPPQLSIDLDTYEKTGEAKIKPFKSEDNEDISNASTPTPSTPIQMPQLEIKKEPKFLIKQEPKLSVAIDPTSVTAATASVNSQTAAFVSAASEFMANLNKACNNSFNPFALLSQAAMAGGTPTSTDQSFNDILASSTSLDLTSPLPSATPNGTGNNNGGGGGGGGGSGRRANRTRFTDIQLRSLQQFFDKQAYPKDDDLEMLSKKLNLSPRVIVVWFQNARQKARKIYENTPNLDNNERFVRTPGQNFQCKRCQLVFPRYYELIQHQQKVCYVNDNDAQQNDNKFVEEMMSDDEKPTTSYDSTSTATVNITTGDPLKISSGSAHAPTSPLSSQSTMETLTQLLNGTSEVGGGNEEQDATKDISILSGTIASSDDLLKFLTGKCDNATLNKLLESSSSKQQQQTDDFSTNDLSPLDLSTSPSFLQDEQPLSNNHSRRESSLNYLDTDFDFSTVMSSVSPTNFPSMLANTFFSSNGSSGSPNQQRSPSATSMSNQHGANKRYRTHLTPLQVYVMKALFNDYKTPSMTECDILGKEIGLNKRVVQVWFQNARAKERKCRSVTGDEDLPKTSNENCSMCGIDFNSRTPKLTMQDHIFTKRHIGFLSERFNSRSTSQSSNPGRHDGSMSPSPQIVETVAPERVRARAVRDSGSRKPSSNNPRPASTNSQFPFNLMYGLQTGTLPHLMCDPSILGTPIAALQIPQAVMQQIQIDVQAGKDSTKFTQDGLELKDLKAKISEDDFKCVTTVTNEVGYACPGCSYTFQQQAQLEAHQKIICQNFEGKVFKLLQIHYECIACNTKTGTQDDFKKHIESQTHQQIRNLFIQPVIENFLATSAM</sequence>
<dbReference type="SUPFAM" id="SSF46689">
    <property type="entry name" value="Homeodomain-like"/>
    <property type="match status" value="3"/>
</dbReference>
<dbReference type="SMART" id="SM00389">
    <property type="entry name" value="HOX"/>
    <property type="match status" value="3"/>
</dbReference>
<feature type="region of interest" description="Disordered" evidence="12">
    <location>
        <begin position="80"/>
        <end position="120"/>
    </location>
</feature>